<evidence type="ECO:0000256" key="1">
    <source>
        <dbReference type="ARBA" id="ARBA00003109"/>
    </source>
</evidence>
<dbReference type="GO" id="GO:0008483">
    <property type="term" value="F:transaminase activity"/>
    <property type="evidence" value="ECO:0007669"/>
    <property type="project" value="UniProtKB-KW"/>
</dbReference>
<evidence type="ECO:0000256" key="3">
    <source>
        <dbReference type="ARBA" id="ARBA00004931"/>
    </source>
</evidence>
<comment type="similarity">
    <text evidence="5">Belongs to the class-IV pyridoxal-phosphate-dependent aminotransferase family.</text>
</comment>
<comment type="catalytic activity">
    <reaction evidence="9">
        <text>L-valine + 2-oxoglutarate = 3-methyl-2-oxobutanoate + L-glutamate</text>
        <dbReference type="Rhea" id="RHEA:24813"/>
        <dbReference type="ChEBI" id="CHEBI:11851"/>
        <dbReference type="ChEBI" id="CHEBI:16810"/>
        <dbReference type="ChEBI" id="CHEBI:29985"/>
        <dbReference type="ChEBI" id="CHEBI:57762"/>
        <dbReference type="EC" id="2.6.1.42"/>
    </reaction>
</comment>
<keyword evidence="12" id="KW-0808">Transferase</keyword>
<dbReference type="SUPFAM" id="SSF56752">
    <property type="entry name" value="D-aminoacid aminotransferase-like PLP-dependent enzymes"/>
    <property type="match status" value="1"/>
</dbReference>
<dbReference type="Pfam" id="PF01063">
    <property type="entry name" value="Aminotran_4"/>
    <property type="match status" value="1"/>
</dbReference>
<dbReference type="InterPro" id="IPR036038">
    <property type="entry name" value="Aminotransferase-like"/>
</dbReference>
<dbReference type="InterPro" id="IPR043131">
    <property type="entry name" value="BCAT-like_N"/>
</dbReference>
<sequence length="301" mass="33311">MSETGQQPAEPILYLNGSYRPLSQAGISPLDQGFLLGDGIFDVVSAWQGRLFKLDQHLDRFFDSLQATRLPSPLSREEWQAAIIETCRRNNLRDASIRFIVTRGVPQQIVADPRDCVPTVLIWAAPYIFLADEAGRRNGIRLMISHLRGFGPQNLDPRYKCLDRLHFQLAKMEAMAAGYDDVVWLDDRGHVAEGPASNLFAVKGGTLYTPGEAILRGITRATILELAAELGIPVREANLTAFDLYSADEVFTTSTAGGVLPVREVSARPLRGPVPGPLSRRLDEAYWEMRASGRHGTEIDP</sequence>
<proteinExistence type="inferred from homology"/>
<comment type="function">
    <text evidence="1">Acts on leucine, isoleucine and valine.</text>
</comment>
<comment type="pathway">
    <text evidence="4">Amino-acid biosynthesis; L-leucine biosynthesis; L-leucine from 3-methyl-2-oxobutanoate: step 4/4.</text>
</comment>
<dbReference type="Gene3D" id="3.30.470.10">
    <property type="match status" value="1"/>
</dbReference>
<evidence type="ECO:0000256" key="6">
    <source>
        <dbReference type="ARBA" id="ARBA00013053"/>
    </source>
</evidence>
<comment type="pathway">
    <text evidence="3">Amino-acid biosynthesis; L-valine biosynthesis; L-valine from pyruvate: step 4/4.</text>
</comment>
<name>A0ABV7L8W4_9PROT</name>
<dbReference type="PANTHER" id="PTHR42743:SF11">
    <property type="entry name" value="AMINODEOXYCHORISMATE LYASE"/>
    <property type="match status" value="1"/>
</dbReference>
<keyword evidence="8" id="KW-0028">Amino-acid biosynthesis</keyword>
<keyword evidence="13" id="KW-1185">Reference proteome</keyword>
<keyword evidence="12" id="KW-0032">Aminotransferase</keyword>
<protein>
    <recommendedName>
        <fullName evidence="7">Probable branched-chain-amino-acid aminotransferase</fullName>
        <ecNumber evidence="6">2.6.1.42</ecNumber>
    </recommendedName>
</protein>
<comment type="catalytic activity">
    <reaction evidence="10">
        <text>L-isoleucine + 2-oxoglutarate = (S)-3-methyl-2-oxopentanoate + L-glutamate</text>
        <dbReference type="Rhea" id="RHEA:24801"/>
        <dbReference type="ChEBI" id="CHEBI:16810"/>
        <dbReference type="ChEBI" id="CHEBI:29985"/>
        <dbReference type="ChEBI" id="CHEBI:35146"/>
        <dbReference type="ChEBI" id="CHEBI:58045"/>
        <dbReference type="EC" id="2.6.1.42"/>
    </reaction>
</comment>
<comment type="pathway">
    <text evidence="2">Amino-acid biosynthesis; L-isoleucine biosynthesis; L-isoleucine from 2-oxobutanoate: step 4/4.</text>
</comment>
<dbReference type="InterPro" id="IPR043132">
    <property type="entry name" value="BCAT-like_C"/>
</dbReference>
<comment type="caution">
    <text evidence="12">The sequence shown here is derived from an EMBL/GenBank/DDBJ whole genome shotgun (WGS) entry which is preliminary data.</text>
</comment>
<evidence type="ECO:0000256" key="8">
    <source>
        <dbReference type="ARBA" id="ARBA00023304"/>
    </source>
</evidence>
<dbReference type="PANTHER" id="PTHR42743">
    <property type="entry name" value="AMINO-ACID AMINOTRANSFERASE"/>
    <property type="match status" value="1"/>
</dbReference>
<evidence type="ECO:0000256" key="2">
    <source>
        <dbReference type="ARBA" id="ARBA00004824"/>
    </source>
</evidence>
<dbReference type="EC" id="2.6.1.42" evidence="6"/>
<evidence type="ECO:0000256" key="11">
    <source>
        <dbReference type="ARBA" id="ARBA00049229"/>
    </source>
</evidence>
<organism evidence="12 13">
    <name type="scientific">Marinibaculum pumilum</name>
    <dbReference type="NCBI Taxonomy" id="1766165"/>
    <lineage>
        <taxon>Bacteria</taxon>
        <taxon>Pseudomonadati</taxon>
        <taxon>Pseudomonadota</taxon>
        <taxon>Alphaproteobacteria</taxon>
        <taxon>Rhodospirillales</taxon>
        <taxon>Rhodospirillaceae</taxon>
        <taxon>Marinibaculum</taxon>
    </lineage>
</organism>
<evidence type="ECO:0000256" key="7">
    <source>
        <dbReference type="ARBA" id="ARBA00014472"/>
    </source>
</evidence>
<accession>A0ABV7L8W4</accession>
<keyword evidence="8" id="KW-0100">Branched-chain amino acid biosynthesis</keyword>
<gene>
    <name evidence="12" type="ORF">ACFOGJ_27680</name>
</gene>
<evidence type="ECO:0000256" key="9">
    <source>
        <dbReference type="ARBA" id="ARBA00048212"/>
    </source>
</evidence>
<dbReference type="EMBL" id="JBHRTR010000054">
    <property type="protein sequence ID" value="MFC3231059.1"/>
    <property type="molecule type" value="Genomic_DNA"/>
</dbReference>
<evidence type="ECO:0000313" key="12">
    <source>
        <dbReference type="EMBL" id="MFC3231059.1"/>
    </source>
</evidence>
<evidence type="ECO:0000256" key="5">
    <source>
        <dbReference type="ARBA" id="ARBA00009320"/>
    </source>
</evidence>
<comment type="catalytic activity">
    <reaction evidence="11">
        <text>L-leucine + 2-oxoglutarate = 4-methyl-2-oxopentanoate + L-glutamate</text>
        <dbReference type="Rhea" id="RHEA:18321"/>
        <dbReference type="ChEBI" id="CHEBI:16810"/>
        <dbReference type="ChEBI" id="CHEBI:17865"/>
        <dbReference type="ChEBI" id="CHEBI:29985"/>
        <dbReference type="ChEBI" id="CHEBI:57427"/>
        <dbReference type="EC" id="2.6.1.42"/>
    </reaction>
</comment>
<dbReference type="InterPro" id="IPR050571">
    <property type="entry name" value="Class-IV_PLP-Dep_Aminotrnsfr"/>
</dbReference>
<evidence type="ECO:0000313" key="13">
    <source>
        <dbReference type="Proteomes" id="UP001595528"/>
    </source>
</evidence>
<evidence type="ECO:0000256" key="10">
    <source>
        <dbReference type="ARBA" id="ARBA00048798"/>
    </source>
</evidence>
<dbReference type="RefSeq" id="WP_379906526.1">
    <property type="nucleotide sequence ID" value="NZ_JBHRTR010000054.1"/>
</dbReference>
<reference evidence="13" key="1">
    <citation type="journal article" date="2019" name="Int. J. Syst. Evol. Microbiol.">
        <title>The Global Catalogue of Microorganisms (GCM) 10K type strain sequencing project: providing services to taxonomists for standard genome sequencing and annotation.</title>
        <authorList>
            <consortium name="The Broad Institute Genomics Platform"/>
            <consortium name="The Broad Institute Genome Sequencing Center for Infectious Disease"/>
            <person name="Wu L."/>
            <person name="Ma J."/>
        </authorList>
    </citation>
    <scope>NUCLEOTIDE SEQUENCE [LARGE SCALE GENOMIC DNA]</scope>
    <source>
        <strain evidence="13">KCTC 42964</strain>
    </source>
</reference>
<evidence type="ECO:0000256" key="4">
    <source>
        <dbReference type="ARBA" id="ARBA00005072"/>
    </source>
</evidence>
<dbReference type="Proteomes" id="UP001595528">
    <property type="component" value="Unassembled WGS sequence"/>
</dbReference>
<dbReference type="Gene3D" id="3.20.10.10">
    <property type="entry name" value="D-amino Acid Aminotransferase, subunit A, domain 2"/>
    <property type="match status" value="1"/>
</dbReference>
<dbReference type="InterPro" id="IPR001544">
    <property type="entry name" value="Aminotrans_IV"/>
</dbReference>